<dbReference type="PROSITE" id="PS50234">
    <property type="entry name" value="VWFA"/>
    <property type="match status" value="1"/>
</dbReference>
<feature type="domain" description="VWFA" evidence="3">
    <location>
        <begin position="223"/>
        <end position="425"/>
    </location>
</feature>
<name>A0A654KFD2_TAYEM</name>
<dbReference type="Pfam" id="PF00092">
    <property type="entry name" value="VWA"/>
    <property type="match status" value="1"/>
</dbReference>
<feature type="region of interest" description="Disordered" evidence="1">
    <location>
        <begin position="443"/>
        <end position="469"/>
    </location>
</feature>
<evidence type="ECO:0000256" key="1">
    <source>
        <dbReference type="SAM" id="MobiDB-lite"/>
    </source>
</evidence>
<evidence type="ECO:0000313" key="5">
    <source>
        <dbReference type="Proteomes" id="UP000007472"/>
    </source>
</evidence>
<gene>
    <name evidence="4" type="ordered locus">TEQUI_0180</name>
</gene>
<dbReference type="InterPro" id="IPR002035">
    <property type="entry name" value="VWF_A"/>
</dbReference>
<organism evidence="4 5">
    <name type="scientific">Taylorella equigenitalis (strain MCE9)</name>
    <dbReference type="NCBI Taxonomy" id="937774"/>
    <lineage>
        <taxon>Bacteria</taxon>
        <taxon>Pseudomonadati</taxon>
        <taxon>Pseudomonadota</taxon>
        <taxon>Betaproteobacteria</taxon>
        <taxon>Burkholderiales</taxon>
        <taxon>Alcaligenaceae</taxon>
        <taxon>Taylorella</taxon>
    </lineage>
</organism>
<dbReference type="PANTHER" id="PTHR47763">
    <property type="entry name" value="ALPHA-PROTEIN KINASE VWKA"/>
    <property type="match status" value="1"/>
</dbReference>
<dbReference type="InterPro" id="IPR052969">
    <property type="entry name" value="Thr-specific_kinase-like"/>
</dbReference>
<evidence type="ECO:0000259" key="3">
    <source>
        <dbReference type="PROSITE" id="PS50234"/>
    </source>
</evidence>
<dbReference type="PANTHER" id="PTHR47763:SF1">
    <property type="entry name" value="DUF659 DOMAIN-CONTAINING PROTEIN"/>
    <property type="match status" value="1"/>
</dbReference>
<feature type="compositionally biased region" description="Basic and acidic residues" evidence="1">
    <location>
        <begin position="195"/>
        <end position="210"/>
    </location>
</feature>
<dbReference type="GO" id="GO:0004674">
    <property type="term" value="F:protein serine/threonine kinase activity"/>
    <property type="evidence" value="ECO:0007669"/>
    <property type="project" value="TreeGrafter"/>
</dbReference>
<dbReference type="SUPFAM" id="SSF53300">
    <property type="entry name" value="vWA-like"/>
    <property type="match status" value="1"/>
</dbReference>
<proteinExistence type="predicted"/>
<keyword evidence="2" id="KW-0732">Signal</keyword>
<evidence type="ECO:0000313" key="4">
    <source>
        <dbReference type="EMBL" id="ADU91134.1"/>
    </source>
</evidence>
<feature type="compositionally biased region" description="Low complexity" evidence="1">
    <location>
        <begin position="443"/>
        <end position="454"/>
    </location>
</feature>
<dbReference type="AlphaFoldDB" id="A0A654KFD2"/>
<feature type="signal peptide" evidence="2">
    <location>
        <begin position="1"/>
        <end position="20"/>
    </location>
</feature>
<dbReference type="InterPro" id="IPR036465">
    <property type="entry name" value="vWFA_dom_sf"/>
</dbReference>
<dbReference type="Gene3D" id="3.40.50.410">
    <property type="entry name" value="von Willebrand factor, type A domain"/>
    <property type="match status" value="1"/>
</dbReference>
<feature type="compositionally biased region" description="Basic and acidic residues" evidence="1">
    <location>
        <begin position="456"/>
        <end position="469"/>
    </location>
</feature>
<dbReference type="Proteomes" id="UP000007472">
    <property type="component" value="Chromosome"/>
</dbReference>
<dbReference type="CDD" id="cd00198">
    <property type="entry name" value="vWFA"/>
    <property type="match status" value="1"/>
</dbReference>
<dbReference type="KEGG" id="teq:TEQUI_0180"/>
<protein>
    <submittedName>
        <fullName evidence="4">PpkA</fullName>
    </submittedName>
</protein>
<dbReference type="GO" id="GO:0005737">
    <property type="term" value="C:cytoplasm"/>
    <property type="evidence" value="ECO:0007669"/>
    <property type="project" value="TreeGrafter"/>
</dbReference>
<feature type="chain" id="PRO_5024862618" evidence="2">
    <location>
        <begin position="21"/>
        <end position="656"/>
    </location>
</feature>
<accession>A0A654KFD2</accession>
<sequence length="656" mass="73514">MKKILIAMIISTLGATFAQAAEPLLQDGKKTLYQRVLSTPECSITQTIGQKGKPVPAFSRYYIYEKKSENGAEWLNVGADPYGKTLGWLEESCTIPWNLQMTLTFTNTANRDRLLFFKNKEDLEAVMSAAKPADEYANIKKNLDTDGKSEKIISIEPKEPVDFQKNFYLLPILQGEEVMNNDGFYQRVLEVASVSKKEEKPKEPEPKPDPKAQPSKLTEFKAAVVFVIDSTISMDPYINKTREAVRELYKQIEKDDLLDQVKFGLVAFRSSTEAVPDLEYTSKMYVNPNEVKDGKDFMDKVASLKQAKVSSKEFNEDSYAGINQALNDINWNDFGARYIVLITDAGAIDGNNPLSSTGFGAQQLRQEAQHKGVAIYTLHLKTQAGSKNHQEAESQYNELSFNDYLNKSLYYPVNAGDVNEFSQKVSLLSKALSEQVKLAYTGEMSAGSSMSSESKNTTKPEEASEEDKMVEDSALLGKAMRLAYLGRTNNQKAPSFFKAWISDRDFSKPDIPTAEVRVLLSKEQLSDLSEVVKKISDAATQGLLAPDDMFKQLRSVAAAMGQDPEKIKEGITTKIADLGLLGEYLDGLPYKSQISNIDEETWKNMGSLQQEKFIMDLQKKLRLYAKYNEDSSRWIPLNPDSDPKDHVYPVLLEALP</sequence>
<dbReference type="EMBL" id="CP002456">
    <property type="protein sequence ID" value="ADU91134.1"/>
    <property type="molecule type" value="Genomic_DNA"/>
</dbReference>
<evidence type="ECO:0000256" key="2">
    <source>
        <dbReference type="SAM" id="SignalP"/>
    </source>
</evidence>
<reference evidence="4 5" key="1">
    <citation type="journal article" date="2011" name="J. Bacteriol.">
        <title>Genome sequence of Taylorella equigenitalis MCE9, the causative agent of contagious equine metritis.</title>
        <authorList>
            <person name="Hebert L."/>
            <person name="Moumen B."/>
            <person name="Duquesne F."/>
            <person name="Breuil M.F."/>
            <person name="Laugier C."/>
            <person name="Batto J.M."/>
            <person name="Renault P."/>
            <person name="Petry S."/>
        </authorList>
    </citation>
    <scope>NUCLEOTIDE SEQUENCE [LARGE SCALE GENOMIC DNA]</scope>
    <source>
        <strain evidence="4 5">MCE9</strain>
    </source>
</reference>
<feature type="region of interest" description="Disordered" evidence="1">
    <location>
        <begin position="195"/>
        <end position="214"/>
    </location>
</feature>